<dbReference type="EMBL" id="SJOL01001445">
    <property type="protein sequence ID" value="TGZ74839.1"/>
    <property type="molecule type" value="Genomic_DNA"/>
</dbReference>
<sequence>MMCGSLYSLFVSRPAPVLCFNCTLRFFSAATRLRLATSLGLSVFCQLTSQSVNQSTNQPTKSTLFRSVAHTQSCPRRQFYSLSVRPALTYKTLIVVMVGPIGCMPISCVAKRVHRWSANRFLHVSICGDELLFFM</sequence>
<evidence type="ECO:0000313" key="2">
    <source>
        <dbReference type="Proteomes" id="UP000308267"/>
    </source>
</evidence>
<organism evidence="1 2">
    <name type="scientific">Opisthorchis felineus</name>
    <dbReference type="NCBI Taxonomy" id="147828"/>
    <lineage>
        <taxon>Eukaryota</taxon>
        <taxon>Metazoa</taxon>
        <taxon>Spiralia</taxon>
        <taxon>Lophotrochozoa</taxon>
        <taxon>Platyhelminthes</taxon>
        <taxon>Trematoda</taxon>
        <taxon>Digenea</taxon>
        <taxon>Opisthorchiida</taxon>
        <taxon>Opisthorchiata</taxon>
        <taxon>Opisthorchiidae</taxon>
        <taxon>Opisthorchis</taxon>
    </lineage>
</organism>
<reference evidence="1 2" key="1">
    <citation type="journal article" date="2019" name="BMC Genomics">
        <title>New insights from Opisthorchis felineus genome: update on genomics of the epidemiologically important liver flukes.</title>
        <authorList>
            <person name="Ershov N.I."/>
            <person name="Mordvinov V.A."/>
            <person name="Prokhortchouk E.B."/>
            <person name="Pakharukova M.Y."/>
            <person name="Gunbin K.V."/>
            <person name="Ustyantsev K."/>
            <person name="Genaev M.A."/>
            <person name="Blinov A.G."/>
            <person name="Mazur A."/>
            <person name="Boulygina E."/>
            <person name="Tsygankova S."/>
            <person name="Khrameeva E."/>
            <person name="Chekanov N."/>
            <person name="Fan G."/>
            <person name="Xiao A."/>
            <person name="Zhang H."/>
            <person name="Xu X."/>
            <person name="Yang H."/>
            <person name="Solovyev V."/>
            <person name="Lee S.M."/>
            <person name="Liu X."/>
            <person name="Afonnikov D.A."/>
            <person name="Skryabin K.G."/>
        </authorList>
    </citation>
    <scope>NUCLEOTIDE SEQUENCE [LARGE SCALE GENOMIC DNA]</scope>
    <source>
        <strain evidence="1">AK-0245</strain>
        <tissue evidence="1">Whole organism</tissue>
    </source>
</reference>
<keyword evidence="2" id="KW-1185">Reference proteome</keyword>
<comment type="caution">
    <text evidence="1">The sequence shown here is derived from an EMBL/GenBank/DDBJ whole genome shotgun (WGS) entry which is preliminary data.</text>
</comment>
<proteinExistence type="predicted"/>
<dbReference type="Proteomes" id="UP000308267">
    <property type="component" value="Unassembled WGS sequence"/>
</dbReference>
<accession>A0A4S2MI79</accession>
<gene>
    <name evidence="1" type="ORF">CRM22_000724</name>
</gene>
<dbReference type="AlphaFoldDB" id="A0A4S2MI79"/>
<name>A0A4S2MI79_OPIFE</name>
<protein>
    <submittedName>
        <fullName evidence="1">Uncharacterized protein</fullName>
    </submittedName>
</protein>
<evidence type="ECO:0000313" key="1">
    <source>
        <dbReference type="EMBL" id="TGZ74839.1"/>
    </source>
</evidence>